<dbReference type="InterPro" id="IPR051678">
    <property type="entry name" value="AGP_Transferase"/>
</dbReference>
<feature type="non-terminal residue" evidence="2">
    <location>
        <position position="359"/>
    </location>
</feature>
<sequence length="359" mass="39500">MIETLHGMNFADATPSQLNDLILHKLESSVQDSKLISQGNNNFVFDLTLESGTSMILRIAKPDELLPLKVRLENQVAAMRLVASTTDIPVPRVIACWIHDEDTAEEAAFMIVEKMNGGLAEVIAKLQSIKTTWYGGFAVGPDDSVVAGPSVFGGIGPFESVGEYYSAKLSDAFQFAKKNPLLQGYKDAPFDSRARIQKLIGSSLDHFFSESDVSPVFIHGDMHLGNVLIDPETKSITALLDFEFASSSPASEEFEMGGMVGYQTGPLSETTEPAQIERLKRIYRGWDASLEPKPTSSEEKKEFALWNQALALAGALRPSTLPSHSTAVTLWILSQEICPWYLDARVIERWKKRSGGKLD</sequence>
<evidence type="ECO:0000313" key="2">
    <source>
        <dbReference type="EMBL" id="KAJ3095849.1"/>
    </source>
</evidence>
<dbReference type="Pfam" id="PF01636">
    <property type="entry name" value="APH"/>
    <property type="match status" value="1"/>
</dbReference>
<keyword evidence="3" id="KW-1185">Reference proteome</keyword>
<accession>A0AAD5XBR4</accession>
<protein>
    <recommendedName>
        <fullName evidence="1">Aminoglycoside phosphotransferase domain-containing protein</fullName>
    </recommendedName>
</protein>
<dbReference type="Proteomes" id="UP001211907">
    <property type="component" value="Unassembled WGS sequence"/>
</dbReference>
<feature type="domain" description="Aminoglycoside phosphotransferase" evidence="1">
    <location>
        <begin position="195"/>
        <end position="286"/>
    </location>
</feature>
<gene>
    <name evidence="2" type="ORF">HK100_005713</name>
</gene>
<evidence type="ECO:0000313" key="3">
    <source>
        <dbReference type="Proteomes" id="UP001211907"/>
    </source>
</evidence>
<dbReference type="EMBL" id="JADGJH010002658">
    <property type="protein sequence ID" value="KAJ3095849.1"/>
    <property type="molecule type" value="Genomic_DNA"/>
</dbReference>
<dbReference type="Gene3D" id="3.90.1200.10">
    <property type="match status" value="1"/>
</dbReference>
<dbReference type="InterPro" id="IPR011009">
    <property type="entry name" value="Kinase-like_dom_sf"/>
</dbReference>
<comment type="caution">
    <text evidence="2">The sequence shown here is derived from an EMBL/GenBank/DDBJ whole genome shotgun (WGS) entry which is preliminary data.</text>
</comment>
<dbReference type="PANTHER" id="PTHR21310">
    <property type="entry name" value="AMINOGLYCOSIDE PHOSPHOTRANSFERASE-RELATED-RELATED"/>
    <property type="match status" value="1"/>
</dbReference>
<reference evidence="2" key="1">
    <citation type="submission" date="2020-05" db="EMBL/GenBank/DDBJ databases">
        <title>Phylogenomic resolution of chytrid fungi.</title>
        <authorList>
            <person name="Stajich J.E."/>
            <person name="Amses K."/>
            <person name="Simmons R."/>
            <person name="Seto K."/>
            <person name="Myers J."/>
            <person name="Bonds A."/>
            <person name="Quandt C.A."/>
            <person name="Barry K."/>
            <person name="Liu P."/>
            <person name="Grigoriev I."/>
            <person name="Longcore J.E."/>
            <person name="James T.Y."/>
        </authorList>
    </citation>
    <scope>NUCLEOTIDE SEQUENCE</scope>
    <source>
        <strain evidence="2">JEL0513</strain>
    </source>
</reference>
<dbReference type="PANTHER" id="PTHR21310:SF15">
    <property type="entry name" value="AMINOGLYCOSIDE PHOSPHOTRANSFERASE DOMAIN-CONTAINING PROTEIN"/>
    <property type="match status" value="1"/>
</dbReference>
<dbReference type="Gene3D" id="3.30.200.20">
    <property type="entry name" value="Phosphorylase Kinase, domain 1"/>
    <property type="match status" value="1"/>
</dbReference>
<dbReference type="InterPro" id="IPR002575">
    <property type="entry name" value="Aminoglycoside_PTrfase"/>
</dbReference>
<dbReference type="SUPFAM" id="SSF56112">
    <property type="entry name" value="Protein kinase-like (PK-like)"/>
    <property type="match status" value="1"/>
</dbReference>
<evidence type="ECO:0000259" key="1">
    <source>
        <dbReference type="Pfam" id="PF01636"/>
    </source>
</evidence>
<dbReference type="AlphaFoldDB" id="A0AAD5XBR4"/>
<proteinExistence type="predicted"/>
<name>A0AAD5XBR4_9FUNG</name>
<organism evidence="2 3">
    <name type="scientific">Physocladia obscura</name>
    <dbReference type="NCBI Taxonomy" id="109957"/>
    <lineage>
        <taxon>Eukaryota</taxon>
        <taxon>Fungi</taxon>
        <taxon>Fungi incertae sedis</taxon>
        <taxon>Chytridiomycota</taxon>
        <taxon>Chytridiomycota incertae sedis</taxon>
        <taxon>Chytridiomycetes</taxon>
        <taxon>Chytridiales</taxon>
        <taxon>Chytriomycetaceae</taxon>
        <taxon>Physocladia</taxon>
    </lineage>
</organism>